<protein>
    <submittedName>
        <fullName evidence="8">Capsid maturation protease</fullName>
    </submittedName>
</protein>
<dbReference type="InterPro" id="IPR006433">
    <property type="entry name" value="Prohead_protease"/>
</dbReference>
<evidence type="ECO:0000256" key="6">
    <source>
        <dbReference type="SAM" id="MobiDB-lite"/>
    </source>
</evidence>
<dbReference type="EMBL" id="MH450123">
    <property type="protein sequence ID" value="AXH44388.1"/>
    <property type="molecule type" value="Genomic_DNA"/>
</dbReference>
<dbReference type="GO" id="GO:0006508">
    <property type="term" value="P:proteolysis"/>
    <property type="evidence" value="ECO:0007669"/>
    <property type="project" value="UniProtKB-KW"/>
</dbReference>
<keyword evidence="5" id="KW-1273">Viral capsid maturation</keyword>
<keyword evidence="2 8" id="KW-0645">Protease</keyword>
<accession>A0A345KMY6</accession>
<feature type="domain" description="Prohead serine protease" evidence="7">
    <location>
        <begin position="23"/>
        <end position="165"/>
    </location>
</feature>
<dbReference type="Proteomes" id="UP000257231">
    <property type="component" value="Segment"/>
</dbReference>
<evidence type="ECO:0000256" key="5">
    <source>
        <dbReference type="ARBA" id="ARBA00023045"/>
    </source>
</evidence>
<keyword evidence="9" id="KW-1185">Reference proteome</keyword>
<evidence type="ECO:0000256" key="4">
    <source>
        <dbReference type="ARBA" id="ARBA00022950"/>
    </source>
</evidence>
<dbReference type="GO" id="GO:0046797">
    <property type="term" value="P:viral procapsid maturation"/>
    <property type="evidence" value="ECO:0007669"/>
    <property type="project" value="UniProtKB-KW"/>
</dbReference>
<keyword evidence="1" id="KW-1188">Viral release from host cell</keyword>
<reference evidence="9" key="1">
    <citation type="submission" date="2018-06" db="EMBL/GenBank/DDBJ databases">
        <authorList>
            <person name="Zhirakovskaya E."/>
        </authorList>
    </citation>
    <scope>NUCLEOTIDE SEQUENCE [LARGE SCALE GENOMIC DNA]</scope>
</reference>
<evidence type="ECO:0000256" key="1">
    <source>
        <dbReference type="ARBA" id="ARBA00022612"/>
    </source>
</evidence>
<keyword evidence="3" id="KW-0378">Hydrolase</keyword>
<keyword evidence="4" id="KW-0118">Viral capsid assembly</keyword>
<organism evidence="8 9">
    <name type="scientific">Arthrobacter phage MargaretKali</name>
    <dbReference type="NCBI Taxonomy" id="2250414"/>
    <lineage>
        <taxon>Viruses</taxon>
        <taxon>Duplodnaviria</taxon>
        <taxon>Heunggongvirae</taxon>
        <taxon>Uroviricota</taxon>
        <taxon>Caudoviricetes</taxon>
        <taxon>Kumottavirus</taxon>
        <taxon>Kumottavirus margaretkali</taxon>
    </lineage>
</organism>
<dbReference type="GO" id="GO:0008233">
    <property type="term" value="F:peptidase activity"/>
    <property type="evidence" value="ECO:0007669"/>
    <property type="project" value="UniProtKB-KW"/>
</dbReference>
<sequence length="251" mass="27163">MHVKNVPIGKVKAGPEDGLEEGQFIVYPSTFIKEPDSYGDIVAKGAFLDDIEAWKASGNTLPGLYGHRMDDPDYFVAGALDMGEDEHGWWVKGEFDLESPKGPQVYRLVKGRRLTQLSFAYDTLESGPVELEDGRKANELRKLKTYEFSFVPIGANQDTSVVAVKALADAVAGEYKAGRVLAQKHIESLRAAQEAIGVVVAAAEATNDQEKASGTPQSNDEEPEEVKSALPVEPSVLTLAETLGLEIEISA</sequence>
<evidence type="ECO:0000313" key="8">
    <source>
        <dbReference type="EMBL" id="AXH44388.1"/>
    </source>
</evidence>
<feature type="region of interest" description="Disordered" evidence="6">
    <location>
        <begin position="207"/>
        <end position="233"/>
    </location>
</feature>
<evidence type="ECO:0000313" key="9">
    <source>
        <dbReference type="Proteomes" id="UP000257231"/>
    </source>
</evidence>
<dbReference type="NCBIfam" id="TIGR01543">
    <property type="entry name" value="proheadase_HK97"/>
    <property type="match status" value="1"/>
</dbReference>
<dbReference type="Pfam" id="PF04586">
    <property type="entry name" value="Peptidase_S78"/>
    <property type="match status" value="1"/>
</dbReference>
<dbReference type="InterPro" id="IPR054613">
    <property type="entry name" value="Peptidase_S78_dom"/>
</dbReference>
<dbReference type="RefSeq" id="YP_010649488.1">
    <property type="nucleotide sequence ID" value="NC_070769.1"/>
</dbReference>
<evidence type="ECO:0000256" key="2">
    <source>
        <dbReference type="ARBA" id="ARBA00022670"/>
    </source>
</evidence>
<dbReference type="GeneID" id="77925105"/>
<gene>
    <name evidence="8" type="primary">6</name>
    <name evidence="8" type="ORF">SEA_MARGARETKALI_6</name>
</gene>
<dbReference type="KEGG" id="vg:77925105"/>
<evidence type="ECO:0000256" key="3">
    <source>
        <dbReference type="ARBA" id="ARBA00022801"/>
    </source>
</evidence>
<proteinExistence type="predicted"/>
<evidence type="ECO:0000259" key="7">
    <source>
        <dbReference type="Pfam" id="PF04586"/>
    </source>
</evidence>
<name>A0A345KMY6_9CAUD</name>